<keyword evidence="1" id="KW-1133">Transmembrane helix</keyword>
<evidence type="ECO:0000313" key="2">
    <source>
        <dbReference type="EMBL" id="MEI1253026.1"/>
    </source>
</evidence>
<accession>A0ABU8CWZ4</accession>
<reference evidence="2 3" key="1">
    <citation type="submission" date="2024-01" db="EMBL/GenBank/DDBJ databases">
        <title>Draft genome sequences of three bacterial strains isolated from Acacia saligna represent a potential new species within the genus Rhizobium.</title>
        <authorList>
            <person name="Tambong J.T."/>
            <person name="Mnasri B."/>
        </authorList>
    </citation>
    <scope>NUCLEOTIDE SEQUENCE [LARGE SCALE GENOMIC DNA]</scope>
    <source>
        <strain evidence="2 3">1AS12I</strain>
    </source>
</reference>
<comment type="caution">
    <text evidence="2">The sequence shown here is derived from an EMBL/GenBank/DDBJ whole genome shotgun (WGS) entry which is preliminary data.</text>
</comment>
<evidence type="ECO:0000256" key="1">
    <source>
        <dbReference type="SAM" id="Phobius"/>
    </source>
</evidence>
<organism evidence="2 3">
    <name type="scientific">Rhizobium aouanii</name>
    <dbReference type="NCBI Taxonomy" id="3118145"/>
    <lineage>
        <taxon>Bacteria</taxon>
        <taxon>Pseudomonadati</taxon>
        <taxon>Pseudomonadota</taxon>
        <taxon>Alphaproteobacteria</taxon>
        <taxon>Hyphomicrobiales</taxon>
        <taxon>Rhizobiaceae</taxon>
        <taxon>Rhizobium/Agrobacterium group</taxon>
        <taxon>Rhizobium</taxon>
    </lineage>
</organism>
<sequence>MVYLVWHSISRAIVTTLAGSLLLQVGYFVGLLFLVWRSGCAERRAQRTEHCHRVRYQSQNYREGDE</sequence>
<evidence type="ECO:0000313" key="3">
    <source>
        <dbReference type="Proteomes" id="UP001531129"/>
    </source>
</evidence>
<gene>
    <name evidence="2" type="ORF">V8Q02_34335</name>
</gene>
<proteinExistence type="predicted"/>
<dbReference type="EMBL" id="JBAMYC010000036">
    <property type="protein sequence ID" value="MEI1253026.1"/>
    <property type="molecule type" value="Genomic_DNA"/>
</dbReference>
<name>A0ABU8CWZ4_9HYPH</name>
<dbReference type="RefSeq" id="WP_264400008.1">
    <property type="nucleotide sequence ID" value="NZ_JBAMYB010000034.1"/>
</dbReference>
<dbReference type="Pfam" id="PF11089">
    <property type="entry name" value="SyrA"/>
    <property type="match status" value="1"/>
</dbReference>
<keyword evidence="3" id="KW-1185">Reference proteome</keyword>
<keyword evidence="1" id="KW-0812">Transmembrane</keyword>
<keyword evidence="1" id="KW-0472">Membrane</keyword>
<protein>
    <submittedName>
        <fullName evidence="2">Exopolysaccharide production repressor protein</fullName>
    </submittedName>
</protein>
<dbReference type="InterPro" id="IPR024239">
    <property type="entry name" value="SyrA"/>
</dbReference>
<dbReference type="Proteomes" id="UP001531129">
    <property type="component" value="Unassembled WGS sequence"/>
</dbReference>
<feature type="transmembrane region" description="Helical" evidence="1">
    <location>
        <begin position="12"/>
        <end position="36"/>
    </location>
</feature>